<keyword evidence="2 5" id="KW-0812">Transmembrane</keyword>
<reference evidence="7 8" key="1">
    <citation type="journal article" date="2013" name="Genome Announc.">
        <title>Complete Genome Sequence of Leifsonia xyli subsp. cynodontis Strain DSM46306, a Gram-Positive Bacterial Pathogen of Grasses.</title>
        <authorList>
            <person name="Monteiro-Vitorello C.B."/>
            <person name="Zerillo M.M."/>
            <person name="Van Sluys M.A."/>
            <person name="Camargo L.E."/>
            <person name="Kitajima J.P."/>
        </authorList>
    </citation>
    <scope>NUCLEOTIDE SEQUENCE [LARGE SCALE GENOMIC DNA]</scope>
    <source>
        <strain evidence="7 8">DSM 46306</strain>
    </source>
</reference>
<dbReference type="PANTHER" id="PTHR23542:SF1">
    <property type="entry name" value="MAJOR FACILITATOR SUPERFAMILY (MFS) PROFILE DOMAIN-CONTAINING PROTEIN"/>
    <property type="match status" value="1"/>
</dbReference>
<dbReference type="Proteomes" id="UP000016743">
    <property type="component" value="Chromosome"/>
</dbReference>
<feature type="transmembrane region" description="Helical" evidence="5">
    <location>
        <begin position="363"/>
        <end position="385"/>
    </location>
</feature>
<dbReference type="Pfam" id="PF07690">
    <property type="entry name" value="MFS_1"/>
    <property type="match status" value="1"/>
</dbReference>
<dbReference type="GO" id="GO:0022857">
    <property type="term" value="F:transmembrane transporter activity"/>
    <property type="evidence" value="ECO:0007669"/>
    <property type="project" value="InterPro"/>
</dbReference>
<sequence length="395" mass="40482">MSYFPVALLARLPYAMMVVGVLTLVVAARGELALGGLTSAMAGIGTALFGPLIGALADRIGQRRVVLVSGMLNSLALLGMAWIAFSSAPDIALLAVAFVIGATAPQVSPMSRSRLVGIIERMLPADRHAPVPNGTMAYESAVDEIVFVFGPFIVGLLATTLNPAVPVIAAAVLALVFVTAFALHPSGATRPFAPDGLAVRQAPASLLFRPALLLVVGVLGMGFFFGSTLTALTAFLTRFGHPEQAGLIYGVMGLGSAVLALGVAWAPLRFSLRARWLTFAGLLVAATIALPFTTTVPRMLVVLLLAGFGVGPTLVTQYGLGAERSPLGRSATVMTMLGSALIVGQAVASALVGALAAAAGTEVALLVPTLSALVVFTAAAANWFLTGRRSPSQVR</sequence>
<comment type="subcellular location">
    <subcellularLocation>
        <location evidence="1">Cell membrane</location>
        <topology evidence="1">Multi-pass membrane protein</topology>
    </subcellularLocation>
</comment>
<evidence type="ECO:0000256" key="2">
    <source>
        <dbReference type="ARBA" id="ARBA00022692"/>
    </source>
</evidence>
<dbReference type="PATRIC" id="fig|1389489.3.peg.2458"/>
<feature type="transmembrane region" description="Helical" evidence="5">
    <location>
        <begin position="91"/>
        <end position="108"/>
    </location>
</feature>
<accession>U3PCL0</accession>
<dbReference type="AlphaFoldDB" id="U3PCL0"/>
<name>U3PCL0_LEIXC</name>
<dbReference type="KEGG" id="lxy:O159_25610"/>
<feature type="domain" description="Major facilitator superfamily (MFS) profile" evidence="6">
    <location>
        <begin position="1"/>
        <end position="188"/>
    </location>
</feature>
<dbReference type="InterPro" id="IPR020846">
    <property type="entry name" value="MFS_dom"/>
</dbReference>
<feature type="transmembrane region" description="Helical" evidence="5">
    <location>
        <begin position="34"/>
        <end position="53"/>
    </location>
</feature>
<feature type="transmembrane region" description="Helical" evidence="5">
    <location>
        <begin position="65"/>
        <end position="85"/>
    </location>
</feature>
<keyword evidence="4 5" id="KW-0472">Membrane</keyword>
<dbReference type="HOGENOM" id="CLU_033532_2_0_11"/>
<feature type="transmembrane region" description="Helical" evidence="5">
    <location>
        <begin position="145"/>
        <end position="161"/>
    </location>
</feature>
<dbReference type="EMBL" id="CP006734">
    <property type="protein sequence ID" value="AGW42492.1"/>
    <property type="molecule type" value="Genomic_DNA"/>
</dbReference>
<dbReference type="GO" id="GO:0005886">
    <property type="term" value="C:plasma membrane"/>
    <property type="evidence" value="ECO:0007669"/>
    <property type="project" value="UniProtKB-SubCell"/>
</dbReference>
<dbReference type="PANTHER" id="PTHR23542">
    <property type="match status" value="1"/>
</dbReference>
<feature type="transmembrane region" description="Helical" evidence="5">
    <location>
        <begin position="206"/>
        <end position="226"/>
    </location>
</feature>
<gene>
    <name evidence="7" type="ORF">O159_25610</name>
</gene>
<feature type="transmembrane region" description="Helical" evidence="5">
    <location>
        <begin position="299"/>
        <end position="320"/>
    </location>
</feature>
<evidence type="ECO:0000256" key="4">
    <source>
        <dbReference type="ARBA" id="ARBA00023136"/>
    </source>
</evidence>
<feature type="transmembrane region" description="Helical" evidence="5">
    <location>
        <begin position="167"/>
        <end position="185"/>
    </location>
</feature>
<dbReference type="SUPFAM" id="SSF103473">
    <property type="entry name" value="MFS general substrate transporter"/>
    <property type="match status" value="1"/>
</dbReference>
<feature type="domain" description="Major facilitator superfamily (MFS) profile" evidence="6">
    <location>
        <begin position="210"/>
        <end position="395"/>
    </location>
</feature>
<dbReference type="Gene3D" id="1.20.1250.20">
    <property type="entry name" value="MFS general substrate transporter like domains"/>
    <property type="match status" value="1"/>
</dbReference>
<evidence type="ECO:0000256" key="5">
    <source>
        <dbReference type="SAM" id="Phobius"/>
    </source>
</evidence>
<feature type="transmembrane region" description="Helical" evidence="5">
    <location>
        <begin position="246"/>
        <end position="268"/>
    </location>
</feature>
<evidence type="ECO:0000256" key="3">
    <source>
        <dbReference type="ARBA" id="ARBA00022989"/>
    </source>
</evidence>
<organism evidence="7 8">
    <name type="scientific">Leifsonia xyli subsp. cynodontis DSM 46306</name>
    <dbReference type="NCBI Taxonomy" id="1389489"/>
    <lineage>
        <taxon>Bacteria</taxon>
        <taxon>Bacillati</taxon>
        <taxon>Actinomycetota</taxon>
        <taxon>Actinomycetes</taxon>
        <taxon>Micrococcales</taxon>
        <taxon>Microbacteriaceae</taxon>
        <taxon>Leifsonia</taxon>
    </lineage>
</organism>
<evidence type="ECO:0000256" key="1">
    <source>
        <dbReference type="ARBA" id="ARBA00004651"/>
    </source>
</evidence>
<keyword evidence="8" id="KW-1185">Reference proteome</keyword>
<feature type="transmembrane region" description="Helical" evidence="5">
    <location>
        <begin position="275"/>
        <end position="293"/>
    </location>
</feature>
<keyword evidence="3 5" id="KW-1133">Transmembrane helix</keyword>
<dbReference type="InterPro" id="IPR011701">
    <property type="entry name" value="MFS"/>
</dbReference>
<evidence type="ECO:0000259" key="6">
    <source>
        <dbReference type="PROSITE" id="PS50850"/>
    </source>
</evidence>
<dbReference type="PROSITE" id="PS50850">
    <property type="entry name" value="MFS"/>
    <property type="match status" value="2"/>
</dbReference>
<feature type="transmembrane region" description="Helical" evidence="5">
    <location>
        <begin position="12"/>
        <end position="28"/>
    </location>
</feature>
<evidence type="ECO:0000313" key="8">
    <source>
        <dbReference type="Proteomes" id="UP000016743"/>
    </source>
</evidence>
<protein>
    <recommendedName>
        <fullName evidence="6">Major facilitator superfamily (MFS) profile domain-containing protein</fullName>
    </recommendedName>
</protein>
<dbReference type="eggNOG" id="COG2814">
    <property type="taxonomic scope" value="Bacteria"/>
</dbReference>
<proteinExistence type="predicted"/>
<feature type="transmembrane region" description="Helical" evidence="5">
    <location>
        <begin position="332"/>
        <end position="357"/>
    </location>
</feature>
<dbReference type="InterPro" id="IPR036259">
    <property type="entry name" value="MFS_trans_sf"/>
</dbReference>
<evidence type="ECO:0000313" key="7">
    <source>
        <dbReference type="EMBL" id="AGW42492.1"/>
    </source>
</evidence>